<dbReference type="SUPFAM" id="SSF53756">
    <property type="entry name" value="UDP-Glycosyltransferase/glycogen phosphorylase"/>
    <property type="match status" value="1"/>
</dbReference>
<dbReference type="InterPro" id="IPR028098">
    <property type="entry name" value="Glyco_trans_4-like_N"/>
</dbReference>
<evidence type="ECO:0000259" key="3">
    <source>
        <dbReference type="Pfam" id="PF13439"/>
    </source>
</evidence>
<dbReference type="Gene3D" id="3.40.50.2000">
    <property type="entry name" value="Glycogen Phosphorylase B"/>
    <property type="match status" value="2"/>
</dbReference>
<proteinExistence type="predicted"/>
<sequence length="340" mass="39345">MKYPHTGLYHFCQQLGSALLEEVSNDEEIVFYTSKKNIGAFGLDHTYLTQRFFHKLIMPSVEQYKVWHVTHQHSMYHPSPKNIPVVLTVHDLNFLKGALKNDVKRKHYLRELQNRINQAQYIVTISNYVLNDLKENIDIGTKPHSVIYNGCNLSTLQTPETPLVIPEKPFLFSIGTVTEKKNFHVLPRLLKNTEFSLLLSGVIQDEEYKKKIIDEARTLGVLDRVYFTGPISENDKQWYYKNCVGFVFPSIAEGFGLPVIEAMAQGKPVFLSSLTSLPEIGDQYAFYFSDFTIESMQKTLEEGLRSYVQQNMEQSIIAHAKSFDWSITARKYLEIYRSFY</sequence>
<keyword evidence="1" id="KW-0808">Transferase</keyword>
<reference evidence="4" key="1">
    <citation type="submission" date="2024-02" db="EMBL/GenBank/DDBJ databases">
        <title>Sediminibacterium planktonica sp. nov. and Sediminibacterium longus sp. nov., isolated from surface lake and river water.</title>
        <authorList>
            <person name="Watanabe K."/>
            <person name="Takemine S."/>
            <person name="Ishii Y."/>
            <person name="Ogata Y."/>
            <person name="Shindo C."/>
            <person name="Suda W."/>
        </authorList>
    </citation>
    <scope>NUCLEOTIDE SEQUENCE</scope>
    <source>
        <strain evidence="4">KACHI17</strain>
    </source>
</reference>
<dbReference type="GO" id="GO:0016757">
    <property type="term" value="F:glycosyltransferase activity"/>
    <property type="evidence" value="ECO:0007669"/>
    <property type="project" value="InterPro"/>
</dbReference>
<accession>A0AAT9GJQ2</accession>
<dbReference type="EMBL" id="AP029612">
    <property type="protein sequence ID" value="BFG70838.1"/>
    <property type="molecule type" value="Genomic_DNA"/>
</dbReference>
<dbReference type="AlphaFoldDB" id="A0AAT9GJQ2"/>
<organism evidence="4">
    <name type="scientific">Sediminibacterium sp. KACHI17</name>
    <dbReference type="NCBI Taxonomy" id="1751071"/>
    <lineage>
        <taxon>Bacteria</taxon>
        <taxon>Pseudomonadati</taxon>
        <taxon>Bacteroidota</taxon>
        <taxon>Chitinophagia</taxon>
        <taxon>Chitinophagales</taxon>
        <taxon>Chitinophagaceae</taxon>
        <taxon>Sediminibacterium</taxon>
    </lineage>
</organism>
<evidence type="ECO:0008006" key="5">
    <source>
        <dbReference type="Google" id="ProtNLM"/>
    </source>
</evidence>
<dbReference type="RefSeq" id="WP_353548475.1">
    <property type="nucleotide sequence ID" value="NZ_AP029612.1"/>
</dbReference>
<dbReference type="Pfam" id="PF00534">
    <property type="entry name" value="Glycos_transf_1"/>
    <property type="match status" value="1"/>
</dbReference>
<name>A0AAT9GJQ2_9BACT</name>
<feature type="domain" description="Glycosyltransferase subfamily 4-like N-terminal" evidence="3">
    <location>
        <begin position="60"/>
        <end position="154"/>
    </location>
</feature>
<evidence type="ECO:0000256" key="1">
    <source>
        <dbReference type="ARBA" id="ARBA00022679"/>
    </source>
</evidence>
<dbReference type="CDD" id="cd03809">
    <property type="entry name" value="GT4_MtfB-like"/>
    <property type="match status" value="1"/>
</dbReference>
<evidence type="ECO:0000313" key="4">
    <source>
        <dbReference type="EMBL" id="BFG70838.1"/>
    </source>
</evidence>
<dbReference type="InterPro" id="IPR001296">
    <property type="entry name" value="Glyco_trans_1"/>
</dbReference>
<protein>
    <recommendedName>
        <fullName evidence="5">Glycosyltransferase family 1 protein</fullName>
    </recommendedName>
</protein>
<evidence type="ECO:0000259" key="2">
    <source>
        <dbReference type="Pfam" id="PF00534"/>
    </source>
</evidence>
<feature type="domain" description="Glycosyl transferase family 1" evidence="2">
    <location>
        <begin position="166"/>
        <end position="313"/>
    </location>
</feature>
<dbReference type="Pfam" id="PF13439">
    <property type="entry name" value="Glyco_transf_4"/>
    <property type="match status" value="1"/>
</dbReference>
<gene>
    <name evidence="4" type="ORF">KACHI17_17190</name>
</gene>
<dbReference type="PANTHER" id="PTHR46401:SF2">
    <property type="entry name" value="GLYCOSYLTRANSFERASE WBBK-RELATED"/>
    <property type="match status" value="1"/>
</dbReference>
<dbReference type="PANTHER" id="PTHR46401">
    <property type="entry name" value="GLYCOSYLTRANSFERASE WBBK-RELATED"/>
    <property type="match status" value="1"/>
</dbReference>